<evidence type="ECO:0000313" key="4">
    <source>
        <dbReference type="Proteomes" id="UP000325797"/>
    </source>
</evidence>
<dbReference type="SUPFAM" id="SSF103481">
    <property type="entry name" value="Multidrug resistance efflux transporter EmrE"/>
    <property type="match status" value="2"/>
</dbReference>
<keyword evidence="1" id="KW-0812">Transmembrane</keyword>
<sequence>MNAGSKGPVGHDGLANAPLRGVLLMVATVAAFSAQDASLKWLSAGYSFWQIMFFGRALAVPLALALAMRSGGLRQIKSRRILGHGTRAILMIVTMLCFVYALKHLPIADTIAIGFAAPLFMTALSVILLKEKVGPRRWAAVLIGFGGVTIILQPSGAGFGLAALSALGSALTYALLFITSRKLTATESGPCLIFWNSFAMLVCAGIGMLWDFRLPTDIDIWVFVATAIFGALGQLLMTEAFRYGEVSLLAPIEYSALIWATLYGWLIWSELPSLTVIAGAAIIIASSGYILHRETRVKKAAALPVPVAGAGPIDS</sequence>
<feature type="transmembrane region" description="Helical" evidence="1">
    <location>
        <begin position="248"/>
        <end position="268"/>
    </location>
</feature>
<feature type="transmembrane region" description="Helical" evidence="1">
    <location>
        <begin position="274"/>
        <end position="291"/>
    </location>
</feature>
<accession>A0A5J6MVX2</accession>
<name>A0A5J6MVX2_9PROT</name>
<dbReference type="RefSeq" id="WP_151115990.1">
    <property type="nucleotide sequence ID" value="NZ_CP042582.1"/>
</dbReference>
<keyword evidence="1" id="KW-0472">Membrane</keyword>
<dbReference type="Gene3D" id="1.10.3730.20">
    <property type="match status" value="1"/>
</dbReference>
<evidence type="ECO:0000313" key="3">
    <source>
        <dbReference type="EMBL" id="QEX21451.1"/>
    </source>
</evidence>
<feature type="domain" description="EamA" evidence="2">
    <location>
        <begin position="20"/>
        <end position="152"/>
    </location>
</feature>
<evidence type="ECO:0000259" key="2">
    <source>
        <dbReference type="Pfam" id="PF00892"/>
    </source>
</evidence>
<feature type="transmembrane region" description="Helical" evidence="1">
    <location>
        <begin position="111"/>
        <end position="129"/>
    </location>
</feature>
<dbReference type="PANTHER" id="PTHR22911">
    <property type="entry name" value="ACYL-MALONYL CONDENSING ENZYME-RELATED"/>
    <property type="match status" value="1"/>
</dbReference>
<dbReference type="OrthoDB" id="9812899at2"/>
<dbReference type="Proteomes" id="UP000325797">
    <property type="component" value="Chromosome"/>
</dbReference>
<dbReference type="GO" id="GO:0016020">
    <property type="term" value="C:membrane"/>
    <property type="evidence" value="ECO:0007669"/>
    <property type="project" value="InterPro"/>
</dbReference>
<dbReference type="InterPro" id="IPR037185">
    <property type="entry name" value="EmrE-like"/>
</dbReference>
<dbReference type="PANTHER" id="PTHR22911:SF103">
    <property type="entry name" value="BLR2811 PROTEIN"/>
    <property type="match status" value="1"/>
</dbReference>
<gene>
    <name evidence="3" type="ORF">FRZ61_13760</name>
</gene>
<dbReference type="AlphaFoldDB" id="A0A5J6MVX2"/>
<feature type="transmembrane region" description="Helical" evidence="1">
    <location>
        <begin position="218"/>
        <end position="236"/>
    </location>
</feature>
<feature type="transmembrane region" description="Helical" evidence="1">
    <location>
        <begin position="21"/>
        <end position="42"/>
    </location>
</feature>
<proteinExistence type="predicted"/>
<feature type="domain" description="EamA" evidence="2">
    <location>
        <begin position="162"/>
        <end position="287"/>
    </location>
</feature>
<feature type="transmembrane region" description="Helical" evidence="1">
    <location>
        <begin position="88"/>
        <end position="105"/>
    </location>
</feature>
<dbReference type="Pfam" id="PF00892">
    <property type="entry name" value="EamA"/>
    <property type="match status" value="2"/>
</dbReference>
<feature type="transmembrane region" description="Helical" evidence="1">
    <location>
        <begin position="159"/>
        <end position="179"/>
    </location>
</feature>
<organism evidence="3 4">
    <name type="scientific">Hypericibacter adhaerens</name>
    <dbReference type="NCBI Taxonomy" id="2602016"/>
    <lineage>
        <taxon>Bacteria</taxon>
        <taxon>Pseudomonadati</taxon>
        <taxon>Pseudomonadota</taxon>
        <taxon>Alphaproteobacteria</taxon>
        <taxon>Rhodospirillales</taxon>
        <taxon>Dongiaceae</taxon>
        <taxon>Hypericibacter</taxon>
    </lineage>
</organism>
<protein>
    <submittedName>
        <fullName evidence="3">Membrane protein</fullName>
    </submittedName>
</protein>
<evidence type="ECO:0000256" key="1">
    <source>
        <dbReference type="SAM" id="Phobius"/>
    </source>
</evidence>
<dbReference type="EMBL" id="CP042582">
    <property type="protein sequence ID" value="QEX21451.1"/>
    <property type="molecule type" value="Genomic_DNA"/>
</dbReference>
<dbReference type="KEGG" id="hadh:FRZ61_13760"/>
<keyword evidence="1" id="KW-1133">Transmembrane helix</keyword>
<dbReference type="InterPro" id="IPR000620">
    <property type="entry name" value="EamA_dom"/>
</dbReference>
<keyword evidence="4" id="KW-1185">Reference proteome</keyword>
<feature type="transmembrane region" description="Helical" evidence="1">
    <location>
        <begin position="136"/>
        <end position="153"/>
    </location>
</feature>
<feature type="transmembrane region" description="Helical" evidence="1">
    <location>
        <begin position="191"/>
        <end position="212"/>
    </location>
</feature>
<feature type="transmembrane region" description="Helical" evidence="1">
    <location>
        <begin position="48"/>
        <end position="67"/>
    </location>
</feature>
<reference evidence="3 4" key="1">
    <citation type="submission" date="2019-08" db="EMBL/GenBank/DDBJ databases">
        <title>Hyperibacter terrae gen. nov., sp. nov. and Hyperibacter viscosus sp. nov., two new members in the family Rhodospirillaceae isolated from the rhizosphere of Hypericum perforatum.</title>
        <authorList>
            <person name="Noviana Z."/>
        </authorList>
    </citation>
    <scope>NUCLEOTIDE SEQUENCE [LARGE SCALE GENOMIC DNA]</scope>
    <source>
        <strain evidence="3 4">R5959</strain>
    </source>
</reference>